<accession>A0A402AVS1</accession>
<gene>
    <name evidence="1" type="ORF">KDK_69790</name>
</gene>
<sequence>MIAPGGRACIAGPHQSVEIIVTEGLAVGLGAIGGGGNCGVQVDDIADIVICARLAPEGRARTGGCAGQRALMPS</sequence>
<comment type="caution">
    <text evidence="1">The sequence shown here is derived from an EMBL/GenBank/DDBJ whole genome shotgun (WGS) entry which is preliminary data.</text>
</comment>
<organism evidence="1 2">
    <name type="scientific">Dictyobacter kobayashii</name>
    <dbReference type="NCBI Taxonomy" id="2014872"/>
    <lineage>
        <taxon>Bacteria</taxon>
        <taxon>Bacillati</taxon>
        <taxon>Chloroflexota</taxon>
        <taxon>Ktedonobacteria</taxon>
        <taxon>Ktedonobacterales</taxon>
        <taxon>Dictyobacteraceae</taxon>
        <taxon>Dictyobacter</taxon>
    </lineage>
</organism>
<evidence type="ECO:0000313" key="2">
    <source>
        <dbReference type="Proteomes" id="UP000287188"/>
    </source>
</evidence>
<name>A0A402AVS1_9CHLR</name>
<proteinExistence type="predicted"/>
<dbReference type="RefSeq" id="WP_126556650.1">
    <property type="nucleotide sequence ID" value="NZ_BIFS01000002.1"/>
</dbReference>
<keyword evidence="2" id="KW-1185">Reference proteome</keyword>
<dbReference type="AlphaFoldDB" id="A0A402AVS1"/>
<evidence type="ECO:0000313" key="1">
    <source>
        <dbReference type="EMBL" id="GCE23179.1"/>
    </source>
</evidence>
<protein>
    <submittedName>
        <fullName evidence="1">Uncharacterized protein</fullName>
    </submittedName>
</protein>
<dbReference type="Proteomes" id="UP000287188">
    <property type="component" value="Unassembled WGS sequence"/>
</dbReference>
<reference evidence="2" key="1">
    <citation type="submission" date="2018-12" db="EMBL/GenBank/DDBJ databases">
        <title>Tengunoibacter tsumagoiensis gen. nov., sp. nov., Dictyobacter kobayashii sp. nov., D. alpinus sp. nov., and D. joshuensis sp. nov. and description of Dictyobacteraceae fam. nov. within the order Ktedonobacterales isolated from Tengu-no-mugimeshi.</title>
        <authorList>
            <person name="Wang C.M."/>
            <person name="Zheng Y."/>
            <person name="Sakai Y."/>
            <person name="Toyoda A."/>
            <person name="Minakuchi Y."/>
            <person name="Abe K."/>
            <person name="Yokota A."/>
            <person name="Yabe S."/>
        </authorList>
    </citation>
    <scope>NUCLEOTIDE SEQUENCE [LARGE SCALE GENOMIC DNA]</scope>
    <source>
        <strain evidence="2">Uno11</strain>
    </source>
</reference>
<dbReference type="EMBL" id="BIFS01000002">
    <property type="protein sequence ID" value="GCE23179.1"/>
    <property type="molecule type" value="Genomic_DNA"/>
</dbReference>